<dbReference type="InterPro" id="IPR011009">
    <property type="entry name" value="Kinase-like_dom_sf"/>
</dbReference>
<protein>
    <recommendedName>
        <fullName evidence="3">Protein kinase domain-containing protein</fullName>
    </recommendedName>
</protein>
<dbReference type="Proteomes" id="UP001172102">
    <property type="component" value="Unassembled WGS sequence"/>
</dbReference>
<dbReference type="AlphaFoldDB" id="A0AA40AZQ2"/>
<evidence type="ECO:0008006" key="3">
    <source>
        <dbReference type="Google" id="ProtNLM"/>
    </source>
</evidence>
<proteinExistence type="predicted"/>
<organism evidence="1 2">
    <name type="scientific">Lasiosphaeris hirsuta</name>
    <dbReference type="NCBI Taxonomy" id="260670"/>
    <lineage>
        <taxon>Eukaryota</taxon>
        <taxon>Fungi</taxon>
        <taxon>Dikarya</taxon>
        <taxon>Ascomycota</taxon>
        <taxon>Pezizomycotina</taxon>
        <taxon>Sordariomycetes</taxon>
        <taxon>Sordariomycetidae</taxon>
        <taxon>Sordariales</taxon>
        <taxon>Lasiosphaeriaceae</taxon>
        <taxon>Lasiosphaeris</taxon>
    </lineage>
</organism>
<gene>
    <name evidence="1" type="ORF">B0H67DRAFT_454092</name>
</gene>
<sequence>ELPPDVVALDFDASGNVVWNSTDPQSQPPIPTGYYPSVVEYHLPPPALPVVTRSQLAVVAHLGLGVDKVVQDGKEATLKYHPFAGIRGARDRIWSEIQILARLPPHPNLLPIQSLVVEELTGLGVVGFTRPFISELALDQQRFFKLRWLREILSVVDLVNLEYGISHQNISAPSFCVNPDTDSLLLLDFNHSAELSSRFDRPERNDIKAVFLMVYFFITRDPNLDYHSDTYLPIQDVSDMETASRRENWIKHPHVELDDEVSVFYDELMAWVRRRGNAELQPAPIRHRIELPEKPKGPHDEVSFDDHPVTLVGHGSSDAYRIRAGRPVLTWQRPHQWEMDPTRPLLATGRYAD</sequence>
<dbReference type="EMBL" id="JAUKUA010000002">
    <property type="protein sequence ID" value="KAK0724994.1"/>
    <property type="molecule type" value="Genomic_DNA"/>
</dbReference>
<reference evidence="1" key="1">
    <citation type="submission" date="2023-06" db="EMBL/GenBank/DDBJ databases">
        <title>Genome-scale phylogeny and comparative genomics of the fungal order Sordariales.</title>
        <authorList>
            <consortium name="Lawrence Berkeley National Laboratory"/>
            <person name="Hensen N."/>
            <person name="Bonometti L."/>
            <person name="Westerberg I."/>
            <person name="Brannstrom I.O."/>
            <person name="Guillou S."/>
            <person name="Cros-Aarteil S."/>
            <person name="Calhoun S."/>
            <person name="Haridas S."/>
            <person name="Kuo A."/>
            <person name="Mondo S."/>
            <person name="Pangilinan J."/>
            <person name="Riley R."/>
            <person name="Labutti K."/>
            <person name="Andreopoulos B."/>
            <person name="Lipzen A."/>
            <person name="Chen C."/>
            <person name="Yanf M."/>
            <person name="Daum C."/>
            <person name="Ng V."/>
            <person name="Clum A."/>
            <person name="Steindorff A."/>
            <person name="Ohm R."/>
            <person name="Martin F."/>
            <person name="Silar P."/>
            <person name="Natvig D."/>
            <person name="Lalanne C."/>
            <person name="Gautier V."/>
            <person name="Ament-Velasquez S.L."/>
            <person name="Kruys A."/>
            <person name="Hutchinson M.I."/>
            <person name="Powell A.J."/>
            <person name="Barry K."/>
            <person name="Miller A.N."/>
            <person name="Grigoriev I.V."/>
            <person name="Debuchy R."/>
            <person name="Gladieux P."/>
            <person name="Thoren M.H."/>
            <person name="Johannesson H."/>
        </authorList>
    </citation>
    <scope>NUCLEOTIDE SEQUENCE</scope>
    <source>
        <strain evidence="1">SMH4607-1</strain>
    </source>
</reference>
<feature type="non-terminal residue" evidence="1">
    <location>
        <position position="353"/>
    </location>
</feature>
<keyword evidence="2" id="KW-1185">Reference proteome</keyword>
<evidence type="ECO:0000313" key="2">
    <source>
        <dbReference type="Proteomes" id="UP001172102"/>
    </source>
</evidence>
<dbReference type="SUPFAM" id="SSF56112">
    <property type="entry name" value="Protein kinase-like (PK-like)"/>
    <property type="match status" value="1"/>
</dbReference>
<evidence type="ECO:0000313" key="1">
    <source>
        <dbReference type="EMBL" id="KAK0724994.1"/>
    </source>
</evidence>
<feature type="non-terminal residue" evidence="1">
    <location>
        <position position="1"/>
    </location>
</feature>
<accession>A0AA40AZQ2</accession>
<comment type="caution">
    <text evidence="1">The sequence shown here is derived from an EMBL/GenBank/DDBJ whole genome shotgun (WGS) entry which is preliminary data.</text>
</comment>
<name>A0AA40AZQ2_9PEZI</name>